<dbReference type="AlphaFoldDB" id="A0A9D1QSS4"/>
<organism evidence="1 2">
    <name type="scientific">Candidatus Levilactobacillus faecigallinarum</name>
    <dbReference type="NCBI Taxonomy" id="2838638"/>
    <lineage>
        <taxon>Bacteria</taxon>
        <taxon>Bacillati</taxon>
        <taxon>Bacillota</taxon>
        <taxon>Bacilli</taxon>
        <taxon>Lactobacillales</taxon>
        <taxon>Lactobacillaceae</taxon>
        <taxon>Levilactobacillus</taxon>
    </lineage>
</organism>
<dbReference type="InterPro" id="IPR016181">
    <property type="entry name" value="Acyl_CoA_acyltransferase"/>
</dbReference>
<accession>A0A9D1QSS4</accession>
<evidence type="ECO:0000313" key="1">
    <source>
        <dbReference type="EMBL" id="HIW71361.1"/>
    </source>
</evidence>
<proteinExistence type="predicted"/>
<dbReference type="EMBL" id="DXGJ01000017">
    <property type="protein sequence ID" value="HIW71361.1"/>
    <property type="molecule type" value="Genomic_DNA"/>
</dbReference>
<sequence>MSSFEGYHPLLTPNFRFDWLTQFRLKQVSLLTRRDLADTAEWVNGTMRATMGRTALTWGIERRATHKLVGWGGFDQLDLQHGTGQTYLTGATLPANEQQEIVNRLVHFAQEELQLDELTLKESSNLDTAVLTAAGLTKKDDLWHWQRR</sequence>
<evidence type="ECO:0000313" key="2">
    <source>
        <dbReference type="Proteomes" id="UP000886822"/>
    </source>
</evidence>
<name>A0A9D1QSS4_9LACO</name>
<gene>
    <name evidence="1" type="ORF">H9875_01915</name>
</gene>
<reference evidence="1" key="2">
    <citation type="submission" date="2021-04" db="EMBL/GenBank/DDBJ databases">
        <authorList>
            <person name="Gilroy R."/>
        </authorList>
    </citation>
    <scope>NUCLEOTIDE SEQUENCE</scope>
    <source>
        <strain evidence="1">CHK173-259</strain>
    </source>
</reference>
<reference evidence="1" key="1">
    <citation type="journal article" date="2021" name="PeerJ">
        <title>Extensive microbial diversity within the chicken gut microbiome revealed by metagenomics and culture.</title>
        <authorList>
            <person name="Gilroy R."/>
            <person name="Ravi A."/>
            <person name="Getino M."/>
            <person name="Pursley I."/>
            <person name="Horton D.L."/>
            <person name="Alikhan N.F."/>
            <person name="Baker D."/>
            <person name="Gharbi K."/>
            <person name="Hall N."/>
            <person name="Watson M."/>
            <person name="Adriaenssens E.M."/>
            <person name="Foster-Nyarko E."/>
            <person name="Jarju S."/>
            <person name="Secka A."/>
            <person name="Antonio M."/>
            <person name="Oren A."/>
            <person name="Chaudhuri R.R."/>
            <person name="La Ragione R."/>
            <person name="Hildebrand F."/>
            <person name="Pallen M.J."/>
        </authorList>
    </citation>
    <scope>NUCLEOTIDE SEQUENCE</scope>
    <source>
        <strain evidence="1">CHK173-259</strain>
    </source>
</reference>
<protein>
    <submittedName>
        <fullName evidence="1">GNAT family N-acetyltransferase</fullName>
    </submittedName>
</protein>
<dbReference type="Proteomes" id="UP000886822">
    <property type="component" value="Unassembled WGS sequence"/>
</dbReference>
<comment type="caution">
    <text evidence="1">The sequence shown here is derived from an EMBL/GenBank/DDBJ whole genome shotgun (WGS) entry which is preliminary data.</text>
</comment>
<dbReference type="SUPFAM" id="SSF55729">
    <property type="entry name" value="Acyl-CoA N-acyltransferases (Nat)"/>
    <property type="match status" value="1"/>
</dbReference>